<evidence type="ECO:0000313" key="1">
    <source>
        <dbReference type="EMBL" id="BDD88716.1"/>
    </source>
</evidence>
<dbReference type="EMBL" id="AP025516">
    <property type="protein sequence ID" value="BDD88716.1"/>
    <property type="molecule type" value="Genomic_DNA"/>
</dbReference>
<name>A0ABM7WCN4_9BACT</name>
<reference evidence="1 2" key="1">
    <citation type="submission" date="2022-01" db="EMBL/GenBank/DDBJ databases">
        <title>Desulfofustis limnae sp. nov., a novel mesophilic sulfate-reducing bacterium isolated from marsh soil.</title>
        <authorList>
            <person name="Watanabe M."/>
            <person name="Takahashi A."/>
            <person name="Kojima H."/>
            <person name="Fukui M."/>
        </authorList>
    </citation>
    <scope>NUCLEOTIDE SEQUENCE [LARGE SCALE GENOMIC DNA]</scope>
    <source>
        <strain evidence="1 2">PPLL</strain>
    </source>
</reference>
<protein>
    <recommendedName>
        <fullName evidence="3">Transcriptional regulator</fullName>
    </recommendedName>
</protein>
<accession>A0ABM7WCN4</accession>
<keyword evidence="2" id="KW-1185">Reference proteome</keyword>
<evidence type="ECO:0000313" key="2">
    <source>
        <dbReference type="Proteomes" id="UP000830055"/>
    </source>
</evidence>
<evidence type="ECO:0008006" key="3">
    <source>
        <dbReference type="Google" id="ProtNLM"/>
    </source>
</evidence>
<sequence>MVLRLAAAREQAAAGVDYSPRFGARCPWCGARVKVYATQPWEGPVRVRYHRCYRQGCALAQMNVSVKSIEVDPVAEAGG</sequence>
<dbReference type="Proteomes" id="UP000830055">
    <property type="component" value="Chromosome"/>
</dbReference>
<proteinExistence type="predicted"/>
<gene>
    <name evidence="1" type="ORF">DPPLL_30810</name>
</gene>
<organism evidence="1 2">
    <name type="scientific">Desulfofustis limnaeus</name>
    <dbReference type="NCBI Taxonomy" id="2740163"/>
    <lineage>
        <taxon>Bacteria</taxon>
        <taxon>Pseudomonadati</taxon>
        <taxon>Thermodesulfobacteriota</taxon>
        <taxon>Desulfobulbia</taxon>
        <taxon>Desulfobulbales</taxon>
        <taxon>Desulfocapsaceae</taxon>
        <taxon>Desulfofustis</taxon>
    </lineage>
</organism>